<sequence length="66" mass="7143">MDVEHIYSRLQWSRASADALKVSLQRSSSPSSPLSSLSSMVTIATLMVFVYTSITANNGCISTKNC</sequence>
<reference evidence="3" key="1">
    <citation type="submission" date="2017-02" db="UniProtKB">
        <authorList>
            <consortium name="WormBaseParasite"/>
        </authorList>
    </citation>
    <scope>IDENTIFICATION</scope>
</reference>
<keyword evidence="2" id="KW-1185">Reference proteome</keyword>
<proteinExistence type="predicted"/>
<accession>A0A0N5AQH3</accession>
<keyword evidence="1" id="KW-1133">Transmembrane helix</keyword>
<dbReference type="WBParaSite" id="SMUV_0000693701-mRNA-1">
    <property type="protein sequence ID" value="SMUV_0000693701-mRNA-1"/>
    <property type="gene ID" value="SMUV_0000693701"/>
</dbReference>
<organism evidence="2 3">
    <name type="scientific">Syphacia muris</name>
    <dbReference type="NCBI Taxonomy" id="451379"/>
    <lineage>
        <taxon>Eukaryota</taxon>
        <taxon>Metazoa</taxon>
        <taxon>Ecdysozoa</taxon>
        <taxon>Nematoda</taxon>
        <taxon>Chromadorea</taxon>
        <taxon>Rhabditida</taxon>
        <taxon>Spirurina</taxon>
        <taxon>Oxyuridomorpha</taxon>
        <taxon>Oxyuroidea</taxon>
        <taxon>Oxyuridae</taxon>
        <taxon>Syphacia</taxon>
    </lineage>
</organism>
<name>A0A0N5AQH3_9BILA</name>
<evidence type="ECO:0000313" key="3">
    <source>
        <dbReference type="WBParaSite" id="SMUV_0000693701-mRNA-1"/>
    </source>
</evidence>
<protein>
    <submittedName>
        <fullName evidence="3">Uncharacterized protein</fullName>
    </submittedName>
</protein>
<dbReference type="AlphaFoldDB" id="A0A0N5AQH3"/>
<evidence type="ECO:0000256" key="1">
    <source>
        <dbReference type="SAM" id="Phobius"/>
    </source>
</evidence>
<keyword evidence="1" id="KW-0472">Membrane</keyword>
<feature type="transmembrane region" description="Helical" evidence="1">
    <location>
        <begin position="34"/>
        <end position="54"/>
    </location>
</feature>
<keyword evidence="1" id="KW-0812">Transmembrane</keyword>
<evidence type="ECO:0000313" key="2">
    <source>
        <dbReference type="Proteomes" id="UP000046393"/>
    </source>
</evidence>
<dbReference type="Proteomes" id="UP000046393">
    <property type="component" value="Unplaced"/>
</dbReference>